<dbReference type="InterPro" id="IPR003593">
    <property type="entry name" value="AAA+_ATPase"/>
</dbReference>
<dbReference type="SMART" id="SM00382">
    <property type="entry name" value="AAA"/>
    <property type="match status" value="2"/>
</dbReference>
<dbReference type="OrthoDB" id="501320at2"/>
<evidence type="ECO:0000259" key="5">
    <source>
        <dbReference type="PROSITE" id="PS50893"/>
    </source>
</evidence>
<dbReference type="InterPro" id="IPR027417">
    <property type="entry name" value="P-loop_NTPase"/>
</dbReference>
<dbReference type="AlphaFoldDB" id="A0A2N6PJ02"/>
<keyword evidence="3" id="KW-0547">Nucleotide-binding</keyword>
<dbReference type="EMBL" id="PNFZ01000002">
    <property type="protein sequence ID" value="PMB98659.1"/>
    <property type="molecule type" value="Genomic_DNA"/>
</dbReference>
<dbReference type="Pfam" id="PF00005">
    <property type="entry name" value="ABC_tran"/>
    <property type="match status" value="2"/>
</dbReference>
<keyword evidence="2" id="KW-0813">Transport</keyword>
<dbReference type="InterPro" id="IPR050095">
    <property type="entry name" value="ECF_ABC_transporter_ATP-bd"/>
</dbReference>
<comment type="caution">
    <text evidence="6">The sequence shown here is derived from an EMBL/GenBank/DDBJ whole genome shotgun (WGS) entry which is preliminary data.</text>
</comment>
<accession>A0A2N6PJ02</accession>
<dbReference type="InterPro" id="IPR017871">
    <property type="entry name" value="ABC_transporter-like_CS"/>
</dbReference>
<evidence type="ECO:0000313" key="7">
    <source>
        <dbReference type="Proteomes" id="UP000235703"/>
    </source>
</evidence>
<dbReference type="CDD" id="cd03225">
    <property type="entry name" value="ABC_cobalt_CbiO_domain1"/>
    <property type="match status" value="2"/>
</dbReference>
<sequence length="494" mass="51516">MAAATRGVDVLARGFGWRHSGRKRAAVSDIDLRIEAGERVLLLGSSGAGKSTLLHAIAGVLPAESGYRTGELLVGGRPPDPTSGTTGLVLQDPDAQVVLARLGDDVCFGMENTGVDPAAMPARARKALSTVGLDLPWDHPTSALSGGQKQRLALAGVLAMAPGLMVLDEPTANIDPAAVPEVCQAVLDAQAASGATLLIVEHRVDIWADHVDRIIVLGESGLVADGAPDAVLHGPALRGTLAGAGVWLPGAALPQPRVPRPAGAVLLEAEKLAVARSRRGPVAVSDLSVDLAEGQALALVGHNGAGKSTTALTLGGLLPARAGRVRATPRLLDLGRGAPRRDDPHRWPAADLVARIGTVFQEPEHQFLTTTVADELRLGPRQAGCAQAETEARVAELLERLRLTRLAHAHPHTLSGGEKRRLSVACMMATRPPVLIIDEPTFGQDANTWRELAALSCELLDAGTALLTVSHDAEFLQAIAAERMLFGRGQAVRA</sequence>
<dbReference type="PROSITE" id="PS50893">
    <property type="entry name" value="ABC_TRANSPORTER_2"/>
    <property type="match status" value="2"/>
</dbReference>
<protein>
    <submittedName>
        <fullName evidence="6">ABC transporter ATP-binding protein</fullName>
    </submittedName>
</protein>
<dbReference type="PROSITE" id="PS00211">
    <property type="entry name" value="ABC_TRANSPORTER_1"/>
    <property type="match status" value="2"/>
</dbReference>
<evidence type="ECO:0000256" key="2">
    <source>
        <dbReference type="ARBA" id="ARBA00022448"/>
    </source>
</evidence>
<dbReference type="GO" id="GO:0043190">
    <property type="term" value="C:ATP-binding cassette (ABC) transporter complex"/>
    <property type="evidence" value="ECO:0007669"/>
    <property type="project" value="TreeGrafter"/>
</dbReference>
<gene>
    <name evidence="6" type="ORF">CJ198_04890</name>
</gene>
<dbReference type="InterPro" id="IPR015856">
    <property type="entry name" value="ABC_transpr_CbiO/EcfA_su"/>
</dbReference>
<keyword evidence="4 6" id="KW-0067">ATP-binding</keyword>
<dbReference type="Gene3D" id="3.40.50.300">
    <property type="entry name" value="P-loop containing nucleotide triphosphate hydrolases"/>
    <property type="match status" value="2"/>
</dbReference>
<proteinExistence type="inferred from homology"/>
<dbReference type="GO" id="GO:0042626">
    <property type="term" value="F:ATPase-coupled transmembrane transporter activity"/>
    <property type="evidence" value="ECO:0007669"/>
    <property type="project" value="TreeGrafter"/>
</dbReference>
<evidence type="ECO:0000256" key="1">
    <source>
        <dbReference type="ARBA" id="ARBA00005417"/>
    </source>
</evidence>
<reference evidence="6 7" key="1">
    <citation type="submission" date="2017-09" db="EMBL/GenBank/DDBJ databases">
        <title>Bacterial strain isolated from the female urinary microbiota.</title>
        <authorList>
            <person name="Thomas-White K."/>
            <person name="Kumar N."/>
            <person name="Forster S."/>
            <person name="Putonti C."/>
            <person name="Lawley T."/>
            <person name="Wolfe A.J."/>
        </authorList>
    </citation>
    <scope>NUCLEOTIDE SEQUENCE [LARGE SCALE GENOMIC DNA]</scope>
    <source>
        <strain evidence="6 7">UMB0680</strain>
    </source>
</reference>
<feature type="domain" description="ABC transporter" evidence="5">
    <location>
        <begin position="5"/>
        <end position="244"/>
    </location>
</feature>
<evidence type="ECO:0000256" key="3">
    <source>
        <dbReference type="ARBA" id="ARBA00022741"/>
    </source>
</evidence>
<dbReference type="Proteomes" id="UP000235703">
    <property type="component" value="Unassembled WGS sequence"/>
</dbReference>
<dbReference type="PANTHER" id="PTHR43553">
    <property type="entry name" value="HEAVY METAL TRANSPORTER"/>
    <property type="match status" value="1"/>
</dbReference>
<evidence type="ECO:0000256" key="4">
    <source>
        <dbReference type="ARBA" id="ARBA00022840"/>
    </source>
</evidence>
<dbReference type="InterPro" id="IPR003439">
    <property type="entry name" value="ABC_transporter-like_ATP-bd"/>
</dbReference>
<comment type="similarity">
    <text evidence="1">Belongs to the ABC transporter superfamily.</text>
</comment>
<dbReference type="GO" id="GO:0016887">
    <property type="term" value="F:ATP hydrolysis activity"/>
    <property type="evidence" value="ECO:0007669"/>
    <property type="project" value="InterPro"/>
</dbReference>
<dbReference type="SUPFAM" id="SSF52540">
    <property type="entry name" value="P-loop containing nucleoside triphosphate hydrolases"/>
    <property type="match status" value="2"/>
</dbReference>
<name>A0A2N6PJ02_9MICO</name>
<dbReference type="RefSeq" id="WP_102161328.1">
    <property type="nucleotide sequence ID" value="NZ_JALXRF010000010.1"/>
</dbReference>
<feature type="domain" description="ABC transporter" evidence="5">
    <location>
        <begin position="267"/>
        <end position="494"/>
    </location>
</feature>
<keyword evidence="7" id="KW-1185">Reference proteome</keyword>
<dbReference type="PANTHER" id="PTHR43553:SF24">
    <property type="entry name" value="ENERGY-COUPLING FACTOR TRANSPORTER ATP-BINDING PROTEIN ECFA1"/>
    <property type="match status" value="1"/>
</dbReference>
<evidence type="ECO:0000313" key="6">
    <source>
        <dbReference type="EMBL" id="PMB98659.1"/>
    </source>
</evidence>
<organism evidence="6 7">
    <name type="scientific">Brevibacterium luteolum</name>
    <dbReference type="NCBI Taxonomy" id="199591"/>
    <lineage>
        <taxon>Bacteria</taxon>
        <taxon>Bacillati</taxon>
        <taxon>Actinomycetota</taxon>
        <taxon>Actinomycetes</taxon>
        <taxon>Micrococcales</taxon>
        <taxon>Brevibacteriaceae</taxon>
        <taxon>Brevibacterium</taxon>
    </lineage>
</organism>
<dbReference type="GO" id="GO:0005524">
    <property type="term" value="F:ATP binding"/>
    <property type="evidence" value="ECO:0007669"/>
    <property type="project" value="UniProtKB-KW"/>
</dbReference>